<reference evidence="2" key="2">
    <citation type="submission" date="2015-03" db="EMBL/GenBank/DDBJ databases">
        <authorList>
            <person name="Chow C.-E.T."/>
            <person name="Winget D.M."/>
            <person name="White R.A.III."/>
            <person name="Hallam S.J."/>
            <person name="Suttle C.A."/>
        </authorList>
    </citation>
    <scope>NUCLEOTIDE SEQUENCE</scope>
    <source>
        <strain evidence="2">Oxic1_8</strain>
    </source>
</reference>
<proteinExistence type="predicted"/>
<evidence type="ECO:0000256" key="1">
    <source>
        <dbReference type="SAM" id="MobiDB-lite"/>
    </source>
</evidence>
<name>A0A0F7LAL5_9VIRU</name>
<sequence>MTRCGRGSNVSPSHELTKCRRSSVRSVGFAVRAVTCSRATRPIEMPGNRLASVGNGPNEA</sequence>
<protein>
    <submittedName>
        <fullName evidence="2">Uncharacterized protein</fullName>
    </submittedName>
</protein>
<dbReference type="EMBL" id="KR029603">
    <property type="protein sequence ID" value="AKH48397.1"/>
    <property type="molecule type" value="Genomic_DNA"/>
</dbReference>
<accession>A0A0F7LAL5</accession>
<reference evidence="2" key="1">
    <citation type="journal article" date="2015" name="Front. Microbiol.">
        <title>Combining genomic sequencing methods to explore viral diversity and reveal potential virus-host interactions.</title>
        <authorList>
            <person name="Chow C.E."/>
            <person name="Winget D.M."/>
            <person name="White R.A.III."/>
            <person name="Hallam S.J."/>
            <person name="Suttle C.A."/>
        </authorList>
    </citation>
    <scope>NUCLEOTIDE SEQUENCE</scope>
    <source>
        <strain evidence="2">Oxic1_8</strain>
    </source>
</reference>
<feature type="region of interest" description="Disordered" evidence="1">
    <location>
        <begin position="1"/>
        <end position="21"/>
    </location>
</feature>
<evidence type="ECO:0000313" key="2">
    <source>
        <dbReference type="EMBL" id="AKH48397.1"/>
    </source>
</evidence>
<organism evidence="2">
    <name type="scientific">uncultured marine virus</name>
    <dbReference type="NCBI Taxonomy" id="186617"/>
    <lineage>
        <taxon>Viruses</taxon>
        <taxon>environmental samples</taxon>
    </lineage>
</organism>